<dbReference type="EMBL" id="OV651829">
    <property type="protein sequence ID" value="CAH1104448.1"/>
    <property type="molecule type" value="Genomic_DNA"/>
</dbReference>
<dbReference type="OrthoDB" id="6771980at2759"/>
<dbReference type="Proteomes" id="UP001153636">
    <property type="component" value="Chromosome 17"/>
</dbReference>
<evidence type="ECO:0000313" key="2">
    <source>
        <dbReference type="Proteomes" id="UP001153636"/>
    </source>
</evidence>
<sequence>MGHTRKTHEAFYRLPQDIYQTAKVSKLLLAINKGKVSLYKGKNLNEIGLSDIDDSDEEKETLNDNENITEILESQVVQNVICNKSKNDLKEEELKKKLQELNGQKNRKK</sequence>
<gene>
    <name evidence="1" type="ORF">PSYICH_LOCUS5386</name>
</gene>
<evidence type="ECO:0000313" key="1">
    <source>
        <dbReference type="EMBL" id="CAH1104448.1"/>
    </source>
</evidence>
<reference evidence="1" key="1">
    <citation type="submission" date="2022-01" db="EMBL/GenBank/DDBJ databases">
        <authorList>
            <person name="King R."/>
        </authorList>
    </citation>
    <scope>NUCLEOTIDE SEQUENCE</scope>
</reference>
<keyword evidence="2" id="KW-1185">Reference proteome</keyword>
<organism evidence="1 2">
    <name type="scientific">Psylliodes chrysocephalus</name>
    <dbReference type="NCBI Taxonomy" id="3402493"/>
    <lineage>
        <taxon>Eukaryota</taxon>
        <taxon>Metazoa</taxon>
        <taxon>Ecdysozoa</taxon>
        <taxon>Arthropoda</taxon>
        <taxon>Hexapoda</taxon>
        <taxon>Insecta</taxon>
        <taxon>Pterygota</taxon>
        <taxon>Neoptera</taxon>
        <taxon>Endopterygota</taxon>
        <taxon>Coleoptera</taxon>
        <taxon>Polyphaga</taxon>
        <taxon>Cucujiformia</taxon>
        <taxon>Chrysomeloidea</taxon>
        <taxon>Chrysomelidae</taxon>
        <taxon>Galerucinae</taxon>
        <taxon>Alticini</taxon>
        <taxon>Psylliodes</taxon>
    </lineage>
</organism>
<accession>A0A9P0G927</accession>
<proteinExistence type="predicted"/>
<dbReference type="AlphaFoldDB" id="A0A9P0G927"/>
<dbReference type="PANTHER" id="PTHR33480">
    <property type="entry name" value="SET DOMAIN-CONTAINING PROTEIN-RELATED"/>
    <property type="match status" value="1"/>
</dbReference>
<protein>
    <submittedName>
        <fullName evidence="1">Uncharacterized protein</fullName>
    </submittedName>
</protein>
<name>A0A9P0G927_9CUCU</name>